<dbReference type="EMBL" id="KK101004">
    <property type="protein sequence ID" value="KIZ02641.1"/>
    <property type="molecule type" value="Genomic_DNA"/>
</dbReference>
<evidence type="ECO:0000256" key="1">
    <source>
        <dbReference type="SAM" id="MobiDB-lite"/>
    </source>
</evidence>
<evidence type="ECO:0000313" key="2">
    <source>
        <dbReference type="EMBL" id="KIZ02641.1"/>
    </source>
</evidence>
<accession>A0A0D2NAV8</accession>
<feature type="compositionally biased region" description="Low complexity" evidence="1">
    <location>
        <begin position="19"/>
        <end position="62"/>
    </location>
</feature>
<feature type="non-terminal residue" evidence="2">
    <location>
        <position position="62"/>
    </location>
</feature>
<feature type="non-terminal residue" evidence="2">
    <location>
        <position position="1"/>
    </location>
</feature>
<dbReference type="RefSeq" id="XP_013901660.1">
    <property type="nucleotide sequence ID" value="XM_014046206.1"/>
</dbReference>
<sequence>VRAAASEAHLFAPPRAPGRRALPGLPGLPAHARPRAAPLRRGGPGAPLAAVPLPAHRANAGL</sequence>
<feature type="region of interest" description="Disordered" evidence="1">
    <location>
        <begin position="1"/>
        <end position="62"/>
    </location>
</feature>
<dbReference type="KEGG" id="mng:MNEG_5324"/>
<reference evidence="2 3" key="1">
    <citation type="journal article" date="2013" name="BMC Genomics">
        <title>Reconstruction of the lipid metabolism for the microalga Monoraphidium neglectum from its genome sequence reveals characteristics suitable for biofuel production.</title>
        <authorList>
            <person name="Bogen C."/>
            <person name="Al-Dilaimi A."/>
            <person name="Albersmeier A."/>
            <person name="Wichmann J."/>
            <person name="Grundmann M."/>
            <person name="Rupp O."/>
            <person name="Lauersen K.J."/>
            <person name="Blifernez-Klassen O."/>
            <person name="Kalinowski J."/>
            <person name="Goesmann A."/>
            <person name="Mussgnug J.H."/>
            <person name="Kruse O."/>
        </authorList>
    </citation>
    <scope>NUCLEOTIDE SEQUENCE [LARGE SCALE GENOMIC DNA]</scope>
    <source>
        <strain evidence="2 3">SAG 48.87</strain>
    </source>
</reference>
<dbReference type="AlphaFoldDB" id="A0A0D2NAV8"/>
<keyword evidence="3" id="KW-1185">Reference proteome</keyword>
<dbReference type="Proteomes" id="UP000054498">
    <property type="component" value="Unassembled WGS sequence"/>
</dbReference>
<dbReference type="GeneID" id="25738201"/>
<evidence type="ECO:0000313" key="3">
    <source>
        <dbReference type="Proteomes" id="UP000054498"/>
    </source>
</evidence>
<organism evidence="2 3">
    <name type="scientific">Monoraphidium neglectum</name>
    <dbReference type="NCBI Taxonomy" id="145388"/>
    <lineage>
        <taxon>Eukaryota</taxon>
        <taxon>Viridiplantae</taxon>
        <taxon>Chlorophyta</taxon>
        <taxon>core chlorophytes</taxon>
        <taxon>Chlorophyceae</taxon>
        <taxon>CS clade</taxon>
        <taxon>Sphaeropleales</taxon>
        <taxon>Selenastraceae</taxon>
        <taxon>Monoraphidium</taxon>
    </lineage>
</organism>
<protein>
    <submittedName>
        <fullName evidence="2">Uncharacterized protein</fullName>
    </submittedName>
</protein>
<name>A0A0D2NAV8_9CHLO</name>
<proteinExistence type="predicted"/>
<gene>
    <name evidence="2" type="ORF">MNEG_5324</name>
</gene>